<dbReference type="EMBL" id="ML977139">
    <property type="protein sequence ID" value="KAF1991717.1"/>
    <property type="molecule type" value="Genomic_DNA"/>
</dbReference>
<dbReference type="Proteomes" id="UP000800041">
    <property type="component" value="Unassembled WGS sequence"/>
</dbReference>
<dbReference type="PANTHER" id="PTHR42055:SF1">
    <property type="entry name" value="YALI0E03476P"/>
    <property type="match status" value="1"/>
</dbReference>
<keyword evidence="2" id="KW-0812">Transmembrane</keyword>
<evidence type="ECO:0000313" key="4">
    <source>
        <dbReference type="Proteomes" id="UP000800041"/>
    </source>
</evidence>
<evidence type="ECO:0000313" key="3">
    <source>
        <dbReference type="EMBL" id="KAF1991717.1"/>
    </source>
</evidence>
<evidence type="ECO:0000256" key="1">
    <source>
        <dbReference type="SAM" id="MobiDB-lite"/>
    </source>
</evidence>
<dbReference type="AlphaFoldDB" id="A0A6G1HF67"/>
<feature type="transmembrane region" description="Helical" evidence="2">
    <location>
        <begin position="21"/>
        <end position="41"/>
    </location>
</feature>
<proteinExistence type="predicted"/>
<organism evidence="3 4">
    <name type="scientific">Aulographum hederae CBS 113979</name>
    <dbReference type="NCBI Taxonomy" id="1176131"/>
    <lineage>
        <taxon>Eukaryota</taxon>
        <taxon>Fungi</taxon>
        <taxon>Dikarya</taxon>
        <taxon>Ascomycota</taxon>
        <taxon>Pezizomycotina</taxon>
        <taxon>Dothideomycetes</taxon>
        <taxon>Pleosporomycetidae</taxon>
        <taxon>Aulographales</taxon>
        <taxon>Aulographaceae</taxon>
    </lineage>
</organism>
<reference evidence="3" key="1">
    <citation type="journal article" date="2020" name="Stud. Mycol.">
        <title>101 Dothideomycetes genomes: a test case for predicting lifestyles and emergence of pathogens.</title>
        <authorList>
            <person name="Haridas S."/>
            <person name="Albert R."/>
            <person name="Binder M."/>
            <person name="Bloem J."/>
            <person name="Labutti K."/>
            <person name="Salamov A."/>
            <person name="Andreopoulos B."/>
            <person name="Baker S."/>
            <person name="Barry K."/>
            <person name="Bills G."/>
            <person name="Bluhm B."/>
            <person name="Cannon C."/>
            <person name="Castanera R."/>
            <person name="Culley D."/>
            <person name="Daum C."/>
            <person name="Ezra D."/>
            <person name="Gonzalez J."/>
            <person name="Henrissat B."/>
            <person name="Kuo A."/>
            <person name="Liang C."/>
            <person name="Lipzen A."/>
            <person name="Lutzoni F."/>
            <person name="Magnuson J."/>
            <person name="Mondo S."/>
            <person name="Nolan M."/>
            <person name="Ohm R."/>
            <person name="Pangilinan J."/>
            <person name="Park H.-J."/>
            <person name="Ramirez L."/>
            <person name="Alfaro M."/>
            <person name="Sun H."/>
            <person name="Tritt A."/>
            <person name="Yoshinaga Y."/>
            <person name="Zwiers L.-H."/>
            <person name="Turgeon B."/>
            <person name="Goodwin S."/>
            <person name="Spatafora J."/>
            <person name="Crous P."/>
            <person name="Grigoriev I."/>
        </authorList>
    </citation>
    <scope>NUCLEOTIDE SEQUENCE</scope>
    <source>
        <strain evidence="3">CBS 113979</strain>
    </source>
</reference>
<feature type="region of interest" description="Disordered" evidence="1">
    <location>
        <begin position="565"/>
        <end position="584"/>
    </location>
</feature>
<accession>A0A6G1HF67</accession>
<keyword evidence="2" id="KW-1133">Transmembrane helix</keyword>
<keyword evidence="2" id="KW-0472">Membrane</keyword>
<name>A0A6G1HF67_9PEZI</name>
<sequence>MPVQYTFFGRPIALRMPPRRFQLVFGILVLFTIGLLFGTSAPSRVPYIQDFQVFKPGSHKAPQQENSSNGDTAWYSHWGWRNPFSSSVTFDENRAVLPPLKTRPPIYTFYDPILKSSQQVRDAEQELLLIWRRAWWAQGFQPVVLGRAEAMNNPMYESLQHLDLEPTMEHELARWLAWEHMGTGICANWLALPMAPYDDSLMTFLRRGEFPLLTRIEGLGNGIFYGEKQSISVALKQAVNSGSLSTAKTMIDALGIKAFNVDPTGGKSVSFYSSDNISKLYSTISAELESEDPATGFVHLASLITSHLQQTWQSVHTQGIGILSPYIGQRTFPVLLAPAISLARNLSACPHTPLPASCPPNRQKCSPCSQSKTPKLFLPSSAPNKTDIFTIGTVPHPYTITSLVTRLSNFNARWIRRTGLKNRDLWIRSATNSLYDKSVGGAGRTVGFKDLVASDTGYAHSIWLTAERETHKDLDWIFGFEIMRNLTEADLPPPPEFEVAETHDALVEEDELLQKARKAIKSPVLPAKGVTNAVEAWNLADTEAWRFTRAWSARRRMERLKWEEEEKKYAGAESKARGGDRWFG</sequence>
<protein>
    <submittedName>
        <fullName evidence="3">Uncharacterized protein</fullName>
    </submittedName>
</protein>
<gene>
    <name evidence="3" type="ORF">K402DRAFT_389093</name>
</gene>
<dbReference type="PANTHER" id="PTHR42055">
    <property type="entry name" value="YALI0E03476P"/>
    <property type="match status" value="1"/>
</dbReference>
<evidence type="ECO:0000256" key="2">
    <source>
        <dbReference type="SAM" id="Phobius"/>
    </source>
</evidence>
<keyword evidence="4" id="KW-1185">Reference proteome</keyword>
<dbReference type="OrthoDB" id="5312133at2759"/>